<dbReference type="Gene3D" id="3.50.50.60">
    <property type="entry name" value="FAD/NAD(P)-binding domain"/>
    <property type="match status" value="1"/>
</dbReference>
<comment type="catalytic activity">
    <reaction evidence="9">
        <text>indole-3-pyruvate + NADPH + O2 + H(+) = (indol-3-yl)acetate + CO2 + NADP(+) + H2O</text>
        <dbReference type="Rhea" id="RHEA:34331"/>
        <dbReference type="ChEBI" id="CHEBI:15377"/>
        <dbReference type="ChEBI" id="CHEBI:15378"/>
        <dbReference type="ChEBI" id="CHEBI:15379"/>
        <dbReference type="ChEBI" id="CHEBI:16526"/>
        <dbReference type="ChEBI" id="CHEBI:17640"/>
        <dbReference type="ChEBI" id="CHEBI:30854"/>
        <dbReference type="ChEBI" id="CHEBI:57783"/>
        <dbReference type="ChEBI" id="CHEBI:58349"/>
        <dbReference type="EC" id="1.14.13.168"/>
    </reaction>
</comment>
<comment type="similarity">
    <text evidence="2">Belongs to the FMO family.</text>
</comment>
<evidence type="ECO:0000256" key="5">
    <source>
        <dbReference type="ARBA" id="ARBA00022857"/>
    </source>
</evidence>
<dbReference type="Proteomes" id="UP000825729">
    <property type="component" value="Unassembled WGS sequence"/>
</dbReference>
<dbReference type="GO" id="GO:0103075">
    <property type="term" value="F:indole-3-pyruvate monooxygenase activity"/>
    <property type="evidence" value="ECO:0007669"/>
    <property type="project" value="UniProtKB-EC"/>
</dbReference>
<evidence type="ECO:0000256" key="4">
    <source>
        <dbReference type="ARBA" id="ARBA00022827"/>
    </source>
</evidence>
<accession>A0AAV7DWH8</accession>
<dbReference type="PANTHER" id="PTHR43539:SF56">
    <property type="entry name" value="EXPRESSED PROTEIN"/>
    <property type="match status" value="1"/>
</dbReference>
<evidence type="ECO:0000256" key="8">
    <source>
        <dbReference type="ARBA" id="ARBA00039148"/>
    </source>
</evidence>
<dbReference type="FunFam" id="3.50.50.60:FF:000100">
    <property type="entry name" value="Flavin-containing monooxygenase"/>
    <property type="match status" value="1"/>
</dbReference>
<name>A0AAV7DWH8_ARIFI</name>
<keyword evidence="3" id="KW-0285">Flavoprotein</keyword>
<keyword evidence="4" id="KW-0274">FAD</keyword>
<dbReference type="SUPFAM" id="SSF51905">
    <property type="entry name" value="FAD/NAD(P)-binding domain"/>
    <property type="match status" value="3"/>
</dbReference>
<evidence type="ECO:0000313" key="11">
    <source>
        <dbReference type="Proteomes" id="UP000825729"/>
    </source>
</evidence>
<dbReference type="Pfam" id="PF13738">
    <property type="entry name" value="Pyr_redox_3"/>
    <property type="match status" value="1"/>
</dbReference>
<organism evidence="10 11">
    <name type="scientific">Aristolochia fimbriata</name>
    <name type="common">White veined hardy Dutchman's pipe vine</name>
    <dbReference type="NCBI Taxonomy" id="158543"/>
    <lineage>
        <taxon>Eukaryota</taxon>
        <taxon>Viridiplantae</taxon>
        <taxon>Streptophyta</taxon>
        <taxon>Embryophyta</taxon>
        <taxon>Tracheophyta</taxon>
        <taxon>Spermatophyta</taxon>
        <taxon>Magnoliopsida</taxon>
        <taxon>Magnoliidae</taxon>
        <taxon>Piperales</taxon>
        <taxon>Aristolochiaceae</taxon>
        <taxon>Aristolochia</taxon>
    </lineage>
</organism>
<comment type="cofactor">
    <cofactor evidence="1">
        <name>FAD</name>
        <dbReference type="ChEBI" id="CHEBI:57692"/>
    </cofactor>
</comment>
<evidence type="ECO:0000256" key="6">
    <source>
        <dbReference type="ARBA" id="ARBA00023002"/>
    </source>
</evidence>
<comment type="caution">
    <text evidence="10">The sequence shown here is derived from an EMBL/GenBank/DDBJ whole genome shotgun (WGS) entry which is preliminary data.</text>
</comment>
<dbReference type="EMBL" id="JAINDJ010000008">
    <property type="protein sequence ID" value="KAG9440947.1"/>
    <property type="molecule type" value="Genomic_DNA"/>
</dbReference>
<dbReference type="PROSITE" id="PS51257">
    <property type="entry name" value="PROKAR_LIPOPROTEIN"/>
    <property type="match status" value="1"/>
</dbReference>
<dbReference type="PIRSF" id="PIRSF000332">
    <property type="entry name" value="FMO"/>
    <property type="match status" value="1"/>
</dbReference>
<evidence type="ECO:0000256" key="1">
    <source>
        <dbReference type="ARBA" id="ARBA00001974"/>
    </source>
</evidence>
<protein>
    <recommendedName>
        <fullName evidence="8">indole-3-pyruvate monooxygenase</fullName>
        <ecNumber evidence="8">1.14.13.168</ecNumber>
    </recommendedName>
</protein>
<keyword evidence="11" id="KW-1185">Reference proteome</keyword>
<evidence type="ECO:0000313" key="10">
    <source>
        <dbReference type="EMBL" id="KAG9440947.1"/>
    </source>
</evidence>
<reference evidence="10 11" key="1">
    <citation type="submission" date="2021-07" db="EMBL/GenBank/DDBJ databases">
        <title>The Aristolochia fimbriata genome: insights into angiosperm evolution, floral development and chemical biosynthesis.</title>
        <authorList>
            <person name="Jiao Y."/>
        </authorList>
    </citation>
    <scope>NUCLEOTIDE SEQUENCE [LARGE SCALE GENOMIC DNA]</scope>
    <source>
        <strain evidence="10">IBCAS-2021</strain>
        <tissue evidence="10">Leaf</tissue>
    </source>
</reference>
<keyword evidence="5" id="KW-0521">NADP</keyword>
<evidence type="ECO:0000256" key="2">
    <source>
        <dbReference type="ARBA" id="ARBA00009183"/>
    </source>
</evidence>
<dbReference type="PANTHER" id="PTHR43539">
    <property type="entry name" value="FLAVIN-BINDING MONOOXYGENASE-LIKE PROTEIN (AFU_ORTHOLOGUE AFUA_4G09220)"/>
    <property type="match status" value="1"/>
</dbReference>
<dbReference type="PRINTS" id="PR00368">
    <property type="entry name" value="FADPNR"/>
</dbReference>
<dbReference type="InterPro" id="IPR050982">
    <property type="entry name" value="Auxin_biosynth/cation_transpt"/>
</dbReference>
<proteinExistence type="inferred from homology"/>
<gene>
    <name evidence="10" type="ORF">H6P81_021112</name>
</gene>
<evidence type="ECO:0000256" key="7">
    <source>
        <dbReference type="ARBA" id="ARBA00023033"/>
    </source>
</evidence>
<dbReference type="GO" id="GO:0050660">
    <property type="term" value="F:flavin adenine dinucleotide binding"/>
    <property type="evidence" value="ECO:0007669"/>
    <property type="project" value="InterPro"/>
</dbReference>
<keyword evidence="6" id="KW-0560">Oxidoreductase</keyword>
<dbReference type="InterPro" id="IPR036188">
    <property type="entry name" value="FAD/NAD-bd_sf"/>
</dbReference>
<dbReference type="EC" id="1.14.13.168" evidence="8"/>
<dbReference type="GO" id="GO:0050661">
    <property type="term" value="F:NADP binding"/>
    <property type="evidence" value="ECO:0007669"/>
    <property type="project" value="InterPro"/>
</dbReference>
<dbReference type="PRINTS" id="PR00469">
    <property type="entry name" value="PNDRDTASEII"/>
</dbReference>
<evidence type="ECO:0000256" key="9">
    <source>
        <dbReference type="ARBA" id="ARBA00047707"/>
    </source>
</evidence>
<evidence type="ECO:0000256" key="3">
    <source>
        <dbReference type="ARBA" id="ARBA00022630"/>
    </source>
</evidence>
<dbReference type="InterPro" id="IPR000960">
    <property type="entry name" value="Flavin_mOase"/>
</dbReference>
<dbReference type="AlphaFoldDB" id="A0AAV7DWH8"/>
<keyword evidence="7" id="KW-0503">Monooxygenase</keyword>
<sequence>MSSKRVHVFLRGPLIIGAGPSGLATAACLKQRGVPSLILEKESCIASLWKLKAYERLKLHLPKNFCELPLMSFPADFPTYPTKDQFTDYLEAYANKFSIKPLFGEDVQEAEFDSTIGFWRVATQQKEFVCRWLIVATGENAEAVSPDIPGIRSFQGRLLHTSSYRNGADFKGEKVLVVGCGNSGMEICLDLCNNDADASLVVRNKLHILPRDMLGTSTFGLAMWLLKWFPLQIVDSFLVLCSRLFLGKTSQFGLKRPEVGPLELKNLTGKTPVLDVGTLAKIRTGQIKVVPGIRKFLANGVELVDGSVEEFNSVILATGYRSNVPSWLKGDLFSKEDGFPKKAFPNSWKGDKGLYTVGFTRRGLLGASMDAQRIAEDISRQWNPKKNTCR</sequence>